<evidence type="ECO:0000256" key="6">
    <source>
        <dbReference type="SAM" id="Phobius"/>
    </source>
</evidence>
<dbReference type="PROSITE" id="PS51751">
    <property type="entry name" value="EXPERA"/>
    <property type="match status" value="1"/>
</dbReference>
<evidence type="ECO:0000313" key="9">
    <source>
        <dbReference type="Proteomes" id="UP001152885"/>
    </source>
</evidence>
<evidence type="ECO:0000259" key="7">
    <source>
        <dbReference type="PROSITE" id="PS51751"/>
    </source>
</evidence>
<dbReference type="InterPro" id="IPR033118">
    <property type="entry name" value="EXPERA"/>
</dbReference>
<gene>
    <name evidence="8" type="ORF">CANVERA_P1426</name>
</gene>
<dbReference type="PANTHER" id="PTHR31204">
    <property type="entry name" value="SIGMA INTRACELLULAR RECEPTOR 2"/>
    <property type="match status" value="1"/>
</dbReference>
<feature type="transmembrane region" description="Helical" evidence="6">
    <location>
        <begin position="7"/>
        <end position="30"/>
    </location>
</feature>
<dbReference type="EMBL" id="CANTUO010000001">
    <property type="protein sequence ID" value="CAI5756909.1"/>
    <property type="molecule type" value="Genomic_DNA"/>
</dbReference>
<keyword evidence="4 5" id="KW-0472">Membrane</keyword>
<dbReference type="OrthoDB" id="4017550at2759"/>
<keyword evidence="3 5" id="KW-1133">Transmembrane helix</keyword>
<dbReference type="GO" id="GO:0005783">
    <property type="term" value="C:endoplasmic reticulum"/>
    <property type="evidence" value="ECO:0007669"/>
    <property type="project" value="TreeGrafter"/>
</dbReference>
<dbReference type="InterPro" id="IPR011990">
    <property type="entry name" value="TPR-like_helical_dom_sf"/>
</dbReference>
<dbReference type="Gene3D" id="1.25.40.10">
    <property type="entry name" value="Tetratricopeptide repeat domain"/>
    <property type="match status" value="1"/>
</dbReference>
<evidence type="ECO:0000256" key="2">
    <source>
        <dbReference type="ARBA" id="ARBA00022692"/>
    </source>
</evidence>
<evidence type="ECO:0000313" key="8">
    <source>
        <dbReference type="EMBL" id="CAI5756909.1"/>
    </source>
</evidence>
<dbReference type="InterPro" id="IPR051987">
    <property type="entry name" value="Sigma-2_receptor-like"/>
</dbReference>
<feature type="transmembrane region" description="Helical" evidence="6">
    <location>
        <begin position="87"/>
        <end position="111"/>
    </location>
</feature>
<comment type="subcellular location">
    <subcellularLocation>
        <location evidence="1">Membrane</location>
        <topology evidence="1">Multi-pass membrane protein</topology>
    </subcellularLocation>
</comment>
<accession>A0A9W4TTN3</accession>
<organism evidence="8 9">
    <name type="scientific">Candida verbasci</name>
    <dbReference type="NCBI Taxonomy" id="1227364"/>
    <lineage>
        <taxon>Eukaryota</taxon>
        <taxon>Fungi</taxon>
        <taxon>Dikarya</taxon>
        <taxon>Ascomycota</taxon>
        <taxon>Saccharomycotina</taxon>
        <taxon>Pichiomycetes</taxon>
        <taxon>Debaryomycetaceae</taxon>
        <taxon>Candida/Lodderomyces clade</taxon>
        <taxon>Candida</taxon>
    </lineage>
</organism>
<dbReference type="AlphaFoldDB" id="A0A9W4TTN3"/>
<proteinExistence type="predicted"/>
<reference evidence="8" key="1">
    <citation type="submission" date="2022-12" db="EMBL/GenBank/DDBJ databases">
        <authorList>
            <person name="Brejova B."/>
        </authorList>
    </citation>
    <scope>NUCLEOTIDE SEQUENCE</scope>
</reference>
<feature type="transmembrane region" description="Helical" evidence="6">
    <location>
        <begin position="57"/>
        <end position="78"/>
    </location>
</feature>
<comment type="caution">
    <text evidence="8">The sequence shown here is derived from an EMBL/GenBank/DDBJ whole genome shotgun (WGS) entry which is preliminary data.</text>
</comment>
<feature type="domain" description="EXPERA" evidence="7">
    <location>
        <begin position="2"/>
        <end position="141"/>
    </location>
</feature>
<evidence type="ECO:0000256" key="1">
    <source>
        <dbReference type="ARBA" id="ARBA00004141"/>
    </source>
</evidence>
<evidence type="ECO:0000256" key="5">
    <source>
        <dbReference type="PROSITE-ProRule" id="PRU01087"/>
    </source>
</evidence>
<keyword evidence="2 5" id="KW-0812">Transmembrane</keyword>
<dbReference type="GO" id="GO:0016020">
    <property type="term" value="C:membrane"/>
    <property type="evidence" value="ECO:0007669"/>
    <property type="project" value="UniProtKB-SubCell"/>
</dbReference>
<feature type="transmembrane region" description="Helical" evidence="6">
    <location>
        <begin position="123"/>
        <end position="146"/>
    </location>
</feature>
<evidence type="ECO:0000256" key="4">
    <source>
        <dbReference type="ARBA" id="ARBA00023136"/>
    </source>
</evidence>
<name>A0A9W4TTN3_9ASCO</name>
<dbReference type="Proteomes" id="UP001152885">
    <property type="component" value="Unassembled WGS sequence"/>
</dbReference>
<sequence length="694" mass="83560">MLDTIIYYYFVIHIPITIFIDSSIIIPYNYQLSFTREILKFHINLNNDFLLDYSPNWFKIFGTFELFGQLPLFIYFIYNYRKQDINYLLWLLIYGFEASFTTFVCLIWIYLEHENYYTTYNQAINLILIYCPYLIIPSLIMIQSIYKIKKLTKKVKKPLYKLIKRIKYEQNINSGPLLKCIDLLIGKHESFLIEKFNLTVSDKYLLKQQIWDNLKKTKHDKDLNKRRRLMSKNQGYLYTPEYNNFIKNLYPLKVNHLINFDLNFHKYNNVKHVNLFKSFRELPLKPVSTYLEFEIFNEFTTKYFQGFNKIKIDKSMVRYKLSQGQNITSYIKSKLNKRNEFYKSCVYIINDLKNSNLEITQDEQLKLIYMNYFKDRQDLIELFPNDIPYPIFNYKNYQEIMSHFGERNDLLGILLFLATRHDKIDIIKDILKKTNMNIIESTNGDCLLTDMSLNHLIYYFTYYINRENYNLYLSNTINYITDNLILTNQIIDTIIKALLDLKLYNHAEILFQESFGNEKDIISYLNIYKRLKILTRDDEIIFKLSPSITTFENFIVAYSEIGNFDKSFHFFQIMTEYNFQTNLKIYDTIITGFINCESWEFENLSMIINKMVQDIDKQELEIDEGDVDDLINVTDSLINKTFLALDLRVTDFEQARKLRELKVKFDQFKSKHEYNFDQMNYLNKGILDDIIKII</sequence>
<evidence type="ECO:0000256" key="3">
    <source>
        <dbReference type="ARBA" id="ARBA00022989"/>
    </source>
</evidence>
<dbReference type="PANTHER" id="PTHR31204:SF1">
    <property type="entry name" value="SIGMA INTRACELLULAR RECEPTOR 2"/>
    <property type="match status" value="1"/>
</dbReference>
<keyword evidence="9" id="KW-1185">Reference proteome</keyword>
<protein>
    <recommendedName>
        <fullName evidence="7">EXPERA domain-containing protein</fullName>
    </recommendedName>
</protein>
<dbReference type="Pfam" id="PF05241">
    <property type="entry name" value="EBP"/>
    <property type="match status" value="1"/>
</dbReference>